<keyword evidence="7" id="KW-0520">NAD</keyword>
<dbReference type="PANTHER" id="PTHR43706:SF47">
    <property type="entry name" value="EXTERNAL NADH-UBIQUINONE OXIDOREDUCTASE 1, MITOCHONDRIAL-RELATED"/>
    <property type="match status" value="1"/>
</dbReference>
<dbReference type="RefSeq" id="WP_185889580.1">
    <property type="nucleotide sequence ID" value="NZ_CP060202.1"/>
</dbReference>
<dbReference type="KEGG" id="hsk:H4317_07900"/>
<evidence type="ECO:0000313" key="13">
    <source>
        <dbReference type="Proteomes" id="UP000515489"/>
    </source>
</evidence>
<evidence type="ECO:0000256" key="3">
    <source>
        <dbReference type="ARBA" id="ARBA00022630"/>
    </source>
</evidence>
<keyword evidence="6" id="KW-0560">Oxidoreductase</keyword>
<dbReference type="AlphaFoldDB" id="A0A7G7WBG1"/>
<dbReference type="Pfam" id="PF22366">
    <property type="entry name" value="NDH2_C"/>
    <property type="match status" value="1"/>
</dbReference>
<evidence type="ECO:0000259" key="10">
    <source>
        <dbReference type="Pfam" id="PF07992"/>
    </source>
</evidence>
<evidence type="ECO:0000256" key="1">
    <source>
        <dbReference type="ARBA" id="ARBA00005272"/>
    </source>
</evidence>
<evidence type="ECO:0000256" key="5">
    <source>
        <dbReference type="ARBA" id="ARBA00022946"/>
    </source>
</evidence>
<dbReference type="InterPro" id="IPR045024">
    <property type="entry name" value="NDH-2"/>
</dbReference>
<comment type="similarity">
    <text evidence="1">Belongs to the NADH dehydrogenase family.</text>
</comment>
<keyword evidence="9" id="KW-0812">Transmembrane</keyword>
<evidence type="ECO:0000256" key="9">
    <source>
        <dbReference type="SAM" id="Phobius"/>
    </source>
</evidence>
<dbReference type="EMBL" id="CP060202">
    <property type="protein sequence ID" value="QNH63704.1"/>
    <property type="molecule type" value="Genomic_DNA"/>
</dbReference>
<dbReference type="Gene3D" id="3.50.50.100">
    <property type="match status" value="1"/>
</dbReference>
<protein>
    <recommendedName>
        <fullName evidence="2">NADH:ubiquinone reductase (non-electrogenic)</fullName>
        <ecNumber evidence="2">1.6.5.9</ecNumber>
    </recommendedName>
</protein>
<dbReference type="InterPro" id="IPR023753">
    <property type="entry name" value="FAD/NAD-binding_dom"/>
</dbReference>
<evidence type="ECO:0000256" key="2">
    <source>
        <dbReference type="ARBA" id="ARBA00012637"/>
    </source>
</evidence>
<keyword evidence="9" id="KW-1133">Transmembrane helix</keyword>
<feature type="domain" description="FAD/NAD(P)-binding" evidence="10">
    <location>
        <begin position="18"/>
        <end position="335"/>
    </location>
</feature>
<accession>A0A7G7WBG1</accession>
<comment type="catalytic activity">
    <reaction evidence="8">
        <text>a quinone + NADH + H(+) = a quinol + NAD(+)</text>
        <dbReference type="Rhea" id="RHEA:46160"/>
        <dbReference type="ChEBI" id="CHEBI:15378"/>
        <dbReference type="ChEBI" id="CHEBI:24646"/>
        <dbReference type="ChEBI" id="CHEBI:57540"/>
        <dbReference type="ChEBI" id="CHEBI:57945"/>
        <dbReference type="ChEBI" id="CHEBI:132124"/>
        <dbReference type="EC" id="1.6.5.9"/>
    </reaction>
</comment>
<dbReference type="InterPro" id="IPR036188">
    <property type="entry name" value="FAD/NAD-bd_sf"/>
</dbReference>
<proteinExistence type="inferred from homology"/>
<evidence type="ECO:0000259" key="11">
    <source>
        <dbReference type="Pfam" id="PF22366"/>
    </source>
</evidence>
<evidence type="ECO:0000256" key="4">
    <source>
        <dbReference type="ARBA" id="ARBA00022827"/>
    </source>
</evidence>
<reference evidence="12 13" key="1">
    <citation type="submission" date="2020-08" db="EMBL/GenBank/DDBJ databases">
        <title>Hymenobacter sp. S2-20-2 genome sequencing.</title>
        <authorList>
            <person name="Jin L."/>
        </authorList>
    </citation>
    <scope>NUCLEOTIDE SEQUENCE [LARGE SCALE GENOMIC DNA]</scope>
    <source>
        <strain evidence="12 13">S2-20-2</strain>
    </source>
</reference>
<sequence>MLQLEQLTLNIPDTTKPRVVIIGGGFGAVNLTKNLPDEHFQVVMLSKQNYHGFWPLLYQVATAGLEPESIAEPIRKLFDDHNDFHFRFTRVNSINPAAKTVSTVIGDVRYDYLVIATGTKSNYFGNEQIKQNAFGLKHLSDAVNLRSQLLQSFEQANLTQNTEARQSLLNIVIAGAGPTGVELAGSLAEMRQHVLPRDYPGMDFREMNIYLVDGLDRVLPPMSPESSRHTHGYLEKLGVIIKLNKFVDSYDGQTVKFKDGEEIRSQTLVWAAGVAGATIEGLPSETVERGRYLVNTFNQVQGFTDIFAIGDVAVMKSDKWPKGHPQVAQPAIQQGVHLAKNLVRRLRGDEWKPFSYFDKGSLAIVGRARAVADLPGNKSLSGFIAWVAWLFVHIYYLVGFRNKLIVMANWVYRFFTYQRGTRIIIQPYVNSEDKVGQEFVRLQTVD</sequence>
<gene>
    <name evidence="12" type="ORF">H4317_07900</name>
</gene>
<keyword evidence="9" id="KW-0472">Membrane</keyword>
<dbReference type="SUPFAM" id="SSF51905">
    <property type="entry name" value="FAD/NAD(P)-binding domain"/>
    <property type="match status" value="2"/>
</dbReference>
<dbReference type="GO" id="GO:0050136">
    <property type="term" value="F:NADH dehydrogenase (quinone) (non-electrogenic) activity"/>
    <property type="evidence" value="ECO:0007669"/>
    <property type="project" value="UniProtKB-EC"/>
</dbReference>
<dbReference type="Pfam" id="PF07992">
    <property type="entry name" value="Pyr_redox_2"/>
    <property type="match status" value="1"/>
</dbReference>
<dbReference type="PRINTS" id="PR00411">
    <property type="entry name" value="PNDRDTASEI"/>
</dbReference>
<dbReference type="Proteomes" id="UP000515489">
    <property type="component" value="Chromosome"/>
</dbReference>
<keyword evidence="3" id="KW-0285">Flavoprotein</keyword>
<name>A0A7G7WBG1_9BACT</name>
<evidence type="ECO:0000256" key="6">
    <source>
        <dbReference type="ARBA" id="ARBA00023002"/>
    </source>
</evidence>
<keyword evidence="5" id="KW-0809">Transit peptide</keyword>
<dbReference type="PANTHER" id="PTHR43706">
    <property type="entry name" value="NADH DEHYDROGENASE"/>
    <property type="match status" value="1"/>
</dbReference>
<dbReference type="InterPro" id="IPR054585">
    <property type="entry name" value="NDH2-like_C"/>
</dbReference>
<dbReference type="PRINTS" id="PR00368">
    <property type="entry name" value="FADPNR"/>
</dbReference>
<dbReference type="EC" id="1.6.5.9" evidence="2"/>
<feature type="transmembrane region" description="Helical" evidence="9">
    <location>
        <begin position="380"/>
        <end position="398"/>
    </location>
</feature>
<evidence type="ECO:0000256" key="7">
    <source>
        <dbReference type="ARBA" id="ARBA00023027"/>
    </source>
</evidence>
<evidence type="ECO:0000313" key="12">
    <source>
        <dbReference type="EMBL" id="QNH63704.1"/>
    </source>
</evidence>
<organism evidence="12 13">
    <name type="scientific">Hymenobacter sediminicola</name>
    <dbReference type="NCBI Taxonomy" id="2761579"/>
    <lineage>
        <taxon>Bacteria</taxon>
        <taxon>Pseudomonadati</taxon>
        <taxon>Bacteroidota</taxon>
        <taxon>Cytophagia</taxon>
        <taxon>Cytophagales</taxon>
        <taxon>Hymenobacteraceae</taxon>
        <taxon>Hymenobacter</taxon>
    </lineage>
</organism>
<evidence type="ECO:0000256" key="8">
    <source>
        <dbReference type="ARBA" id="ARBA00047599"/>
    </source>
</evidence>
<keyword evidence="13" id="KW-1185">Reference proteome</keyword>
<keyword evidence="4" id="KW-0274">FAD</keyword>
<feature type="domain" description="External alternative NADH-ubiquinone oxidoreductase-like C-terminal" evidence="11">
    <location>
        <begin position="359"/>
        <end position="415"/>
    </location>
</feature>